<gene>
    <name evidence="2" type="ORF">Nepgr_031288</name>
</gene>
<organism evidence="2 3">
    <name type="scientific">Nepenthes gracilis</name>
    <name type="common">Slender pitcher plant</name>
    <dbReference type="NCBI Taxonomy" id="150966"/>
    <lineage>
        <taxon>Eukaryota</taxon>
        <taxon>Viridiplantae</taxon>
        <taxon>Streptophyta</taxon>
        <taxon>Embryophyta</taxon>
        <taxon>Tracheophyta</taxon>
        <taxon>Spermatophyta</taxon>
        <taxon>Magnoliopsida</taxon>
        <taxon>eudicotyledons</taxon>
        <taxon>Gunneridae</taxon>
        <taxon>Pentapetalae</taxon>
        <taxon>Caryophyllales</taxon>
        <taxon>Nepenthaceae</taxon>
        <taxon>Nepenthes</taxon>
    </lineage>
</organism>
<dbReference type="AlphaFoldDB" id="A0AAD3Y6N8"/>
<evidence type="ECO:0000256" key="1">
    <source>
        <dbReference type="SAM" id="MobiDB-lite"/>
    </source>
</evidence>
<comment type="caution">
    <text evidence="2">The sequence shown here is derived from an EMBL/GenBank/DDBJ whole genome shotgun (WGS) entry which is preliminary data.</text>
</comment>
<feature type="compositionally biased region" description="Polar residues" evidence="1">
    <location>
        <begin position="26"/>
        <end position="38"/>
    </location>
</feature>
<accession>A0AAD3Y6N8</accession>
<keyword evidence="3" id="KW-1185">Reference proteome</keyword>
<dbReference type="EMBL" id="BSYO01000036">
    <property type="protein sequence ID" value="GMH29445.1"/>
    <property type="molecule type" value="Genomic_DNA"/>
</dbReference>
<feature type="region of interest" description="Disordered" evidence="1">
    <location>
        <begin position="1"/>
        <end position="73"/>
    </location>
</feature>
<name>A0AAD3Y6N8_NEPGR</name>
<evidence type="ECO:0000313" key="2">
    <source>
        <dbReference type="EMBL" id="GMH29445.1"/>
    </source>
</evidence>
<dbReference type="Proteomes" id="UP001279734">
    <property type="component" value="Unassembled WGS sequence"/>
</dbReference>
<proteinExistence type="predicted"/>
<evidence type="ECO:0000313" key="3">
    <source>
        <dbReference type="Proteomes" id="UP001279734"/>
    </source>
</evidence>
<sequence>MEKPAAPKQTRNTPGPQGRPRMHASGNYTSIPQPSKRNPSYYGRQICFPNNKGRPQPTPTDSIIKKKAPAKGPKFKTRSHVMTLECGYTRMQFCIKKEICNKDSIPCQRPKSALAQDLFGTQPLIHRQHQHLTFESIHIKTPIGRDLHSRLHVYPSKCTSTGSGSDDFMLQATRRLQSGYSSQGYLFTTPGRYHCKNIL</sequence>
<reference evidence="2" key="1">
    <citation type="submission" date="2023-05" db="EMBL/GenBank/DDBJ databases">
        <title>Nepenthes gracilis genome sequencing.</title>
        <authorList>
            <person name="Fukushima K."/>
        </authorList>
    </citation>
    <scope>NUCLEOTIDE SEQUENCE</scope>
    <source>
        <strain evidence="2">SING2019-196</strain>
    </source>
</reference>
<protein>
    <submittedName>
        <fullName evidence="2">Uncharacterized protein</fullName>
    </submittedName>
</protein>